<dbReference type="InterPro" id="IPR014752">
    <property type="entry name" value="Arrestin-like_C"/>
</dbReference>
<feature type="compositionally biased region" description="Low complexity" evidence="1">
    <location>
        <begin position="748"/>
        <end position="757"/>
    </location>
</feature>
<feature type="region of interest" description="Disordered" evidence="1">
    <location>
        <begin position="393"/>
        <end position="415"/>
    </location>
</feature>
<proteinExistence type="predicted"/>
<organism evidence="2 3">
    <name type="scientific">Chlamydomonas schloesseri</name>
    <dbReference type="NCBI Taxonomy" id="2026947"/>
    <lineage>
        <taxon>Eukaryota</taxon>
        <taxon>Viridiplantae</taxon>
        <taxon>Chlorophyta</taxon>
        <taxon>core chlorophytes</taxon>
        <taxon>Chlorophyceae</taxon>
        <taxon>CS clade</taxon>
        <taxon>Chlamydomonadales</taxon>
        <taxon>Chlamydomonadaceae</taxon>
        <taxon>Chlamydomonas</taxon>
    </lineage>
</organism>
<dbReference type="Proteomes" id="UP000613740">
    <property type="component" value="Unassembled WGS sequence"/>
</dbReference>
<feature type="compositionally biased region" description="Low complexity" evidence="1">
    <location>
        <begin position="694"/>
        <end position="724"/>
    </location>
</feature>
<evidence type="ECO:0000256" key="1">
    <source>
        <dbReference type="SAM" id="MobiDB-lite"/>
    </source>
</evidence>
<reference evidence="2" key="1">
    <citation type="journal article" date="2020" name="bioRxiv">
        <title>Comparative genomics of Chlamydomonas.</title>
        <authorList>
            <person name="Craig R.J."/>
            <person name="Hasan A.R."/>
            <person name="Ness R.W."/>
            <person name="Keightley P.D."/>
        </authorList>
    </citation>
    <scope>NUCLEOTIDE SEQUENCE</scope>
    <source>
        <strain evidence="2">CCAP 11/173</strain>
    </source>
</reference>
<dbReference type="Gene3D" id="2.60.40.640">
    <property type="match status" value="1"/>
</dbReference>
<evidence type="ECO:0000313" key="3">
    <source>
        <dbReference type="Proteomes" id="UP000613740"/>
    </source>
</evidence>
<dbReference type="PANTHER" id="PTHR31535">
    <property type="match status" value="1"/>
</dbReference>
<sequence length="778" mass="76344">MIPGFKAQENSIAIVLERKHFCPGDVIRGAVLINVAEASLPRPDNVEIAITGTERTAWVRDKATRHGGTNVFFKLRKILHSWPAEATVTSDQPPPGSERQAAGGAAAGPSGSSSSAAAVAGGGAAAANGHGSGGGAAATATAASGCGDVHPVLQPQQLQLHFRFVLPLSGTPPTTEVDIEEATTWTGSPFYRLKAAVWYEVRARCGPRLEAAVQLQVLPLQAPPPGPPLVLQGRADVWEDSCAGWCCGGLCAGARGSQVERGGVEACVRVVGGVLCAGASADLQLEIKNHSTRLGFPAGSGVLCLRRKLLLREAPSERSRGAWDEWEAVRVPIPVALPPGASYIGDTALQLHLALPAHADQSTSLTCCPVTSAGATSGAGTSIASTFSRIASTRPGALSTSPSPPHRSAASALAATTTATTATAASGQDGTASQAATIPVPRAGSVGALAGPSPLSPFMVQNGLVHPGAAAAAAAGAPPAPPAALGARYTASGPQLKRSPSAAGRAAAAAAAASASASAAGAAAAKSRPLVHVSYTLRLRFQSKGVFRSCLAEMDAECPVFAKGMEESLTPTHGDSGAAAAGGAAAAAAAAGGHKPVARGGGSGGGAGSSNGWARADSMYGMELPPLPDWWNPTALERVVDLDSALNAERPSLGPNLRLGSSGATPSARGPAHAHVLSVLGPGNSGYGRGGRRASGSSSQPAVNGGSSAPASPGGAAAGSAAAGGSPGVNALEGAEGGAGGAGGSAPAGGAVAAGSRAEATSASVVIEIEQCDSAGAS</sequence>
<dbReference type="EMBL" id="JAEHOD010000043">
    <property type="protein sequence ID" value="KAG2438384.1"/>
    <property type="molecule type" value="Genomic_DNA"/>
</dbReference>
<gene>
    <name evidence="2" type="ORF">HYH02_010839</name>
</gene>
<feature type="compositionally biased region" description="Low complexity" evidence="1">
    <location>
        <begin position="101"/>
        <end position="118"/>
    </location>
</feature>
<feature type="region of interest" description="Disordered" evidence="1">
    <location>
        <begin position="86"/>
        <end position="118"/>
    </location>
</feature>
<dbReference type="AlphaFoldDB" id="A0A835T3X1"/>
<keyword evidence="3" id="KW-1185">Reference proteome</keyword>
<dbReference type="PANTHER" id="PTHR31535:SF3">
    <property type="entry name" value="REGULATORY PROTEIN ZESTE"/>
    <property type="match status" value="1"/>
</dbReference>
<dbReference type="OrthoDB" id="298939at2759"/>
<comment type="caution">
    <text evidence="2">The sequence shown here is derived from an EMBL/GenBank/DDBJ whole genome shotgun (WGS) entry which is preliminary data.</text>
</comment>
<name>A0A835T3X1_9CHLO</name>
<accession>A0A835T3X1</accession>
<feature type="compositionally biased region" description="Gly residues" evidence="1">
    <location>
        <begin position="735"/>
        <end position="747"/>
    </location>
</feature>
<protein>
    <submittedName>
        <fullName evidence="2">Uncharacterized protein</fullName>
    </submittedName>
</protein>
<evidence type="ECO:0000313" key="2">
    <source>
        <dbReference type="EMBL" id="KAG2438384.1"/>
    </source>
</evidence>
<feature type="region of interest" description="Disordered" evidence="1">
    <location>
        <begin position="649"/>
        <end position="757"/>
    </location>
</feature>
<feature type="compositionally biased region" description="Low complexity" evidence="1">
    <location>
        <begin position="406"/>
        <end position="415"/>
    </location>
</feature>